<dbReference type="Gene3D" id="3.30.160.60">
    <property type="entry name" value="Classic Zinc Finger"/>
    <property type="match status" value="1"/>
</dbReference>
<keyword evidence="1" id="KW-0862">Zinc</keyword>
<feature type="compositionally biased region" description="Low complexity" evidence="2">
    <location>
        <begin position="256"/>
        <end position="273"/>
    </location>
</feature>
<dbReference type="SUPFAM" id="SSF57845">
    <property type="entry name" value="B-box zinc-binding domain"/>
    <property type="match status" value="1"/>
</dbReference>
<dbReference type="GO" id="GO:0008270">
    <property type="term" value="F:zinc ion binding"/>
    <property type="evidence" value="ECO:0007669"/>
    <property type="project" value="UniProtKB-KW"/>
</dbReference>
<evidence type="ECO:0000313" key="5">
    <source>
        <dbReference type="Proteomes" id="UP000507470"/>
    </source>
</evidence>
<protein>
    <recommendedName>
        <fullName evidence="3">B box-type domain-containing protein</fullName>
    </recommendedName>
</protein>
<evidence type="ECO:0000313" key="4">
    <source>
        <dbReference type="EMBL" id="CAC5370431.1"/>
    </source>
</evidence>
<feature type="compositionally biased region" description="Low complexity" evidence="2">
    <location>
        <begin position="301"/>
        <end position="316"/>
    </location>
</feature>
<dbReference type="PROSITE" id="PS50119">
    <property type="entry name" value="ZF_BBOX"/>
    <property type="match status" value="1"/>
</dbReference>
<organism evidence="4 5">
    <name type="scientific">Mytilus coruscus</name>
    <name type="common">Sea mussel</name>
    <dbReference type="NCBI Taxonomy" id="42192"/>
    <lineage>
        <taxon>Eukaryota</taxon>
        <taxon>Metazoa</taxon>
        <taxon>Spiralia</taxon>
        <taxon>Lophotrochozoa</taxon>
        <taxon>Mollusca</taxon>
        <taxon>Bivalvia</taxon>
        <taxon>Autobranchia</taxon>
        <taxon>Pteriomorphia</taxon>
        <taxon>Mytilida</taxon>
        <taxon>Mytiloidea</taxon>
        <taxon>Mytilidae</taxon>
        <taxon>Mytilinae</taxon>
        <taxon>Mytilus</taxon>
    </lineage>
</organism>
<dbReference type="InterPro" id="IPR000315">
    <property type="entry name" value="Znf_B-box"/>
</dbReference>
<sequence>MDTPAKVFCGICDAQHITKTVDFWCPECDDGLCTECKSHHSFSKASRHHDVISIEDFKKLSADISNIVHHCMEHEKKLQMYCPHHNQLCCLLCISTSHKECTGMLPIEEIAKTCQSSDLQNHASDLQTFIGGKKLEEKIESEETYIQSLTEDGRLKQLSLKCTHNELIGNLLKNFTSFGLILLESSPQTVGIKFEKIKQAQIMSASVVKESVDDMNATFSGKFNISTGNMSTEPQDNAAAWAAYYAKFDNHTPYGQTQQQSQQSQPQAFQQPSKESQDNAAAWAAYYAKVYDHIPYVQLGGQTQQGQQTHQQEFQQPFADFNPQTGQPDYSNAYAE</sequence>
<dbReference type="OrthoDB" id="6158324at2759"/>
<accession>A0A6J8ANB5</accession>
<gene>
    <name evidence="4" type="ORF">MCOR_9275</name>
</gene>
<dbReference type="AlphaFoldDB" id="A0A6J8ANB5"/>
<reference evidence="4 5" key="1">
    <citation type="submission" date="2020-06" db="EMBL/GenBank/DDBJ databases">
        <authorList>
            <person name="Li R."/>
            <person name="Bekaert M."/>
        </authorList>
    </citation>
    <scope>NUCLEOTIDE SEQUENCE [LARGE SCALE GENOMIC DNA]</scope>
    <source>
        <strain evidence="5">wild</strain>
    </source>
</reference>
<name>A0A6J8ANB5_MYTCO</name>
<keyword evidence="1" id="KW-0863">Zinc-finger</keyword>
<evidence type="ECO:0000256" key="1">
    <source>
        <dbReference type="PROSITE-ProRule" id="PRU00024"/>
    </source>
</evidence>
<feature type="region of interest" description="Disordered" evidence="2">
    <location>
        <begin position="301"/>
        <end position="336"/>
    </location>
</feature>
<feature type="domain" description="B box-type" evidence="3">
    <location>
        <begin position="4"/>
        <end position="54"/>
    </location>
</feature>
<feature type="region of interest" description="Disordered" evidence="2">
    <location>
        <begin position="252"/>
        <end position="275"/>
    </location>
</feature>
<keyword evidence="1" id="KW-0479">Metal-binding</keyword>
<dbReference type="EMBL" id="CACVKT020001698">
    <property type="protein sequence ID" value="CAC5370431.1"/>
    <property type="molecule type" value="Genomic_DNA"/>
</dbReference>
<dbReference type="Proteomes" id="UP000507470">
    <property type="component" value="Unassembled WGS sequence"/>
</dbReference>
<evidence type="ECO:0000256" key="2">
    <source>
        <dbReference type="SAM" id="MobiDB-lite"/>
    </source>
</evidence>
<evidence type="ECO:0000259" key="3">
    <source>
        <dbReference type="PROSITE" id="PS50119"/>
    </source>
</evidence>
<dbReference type="CDD" id="cd19757">
    <property type="entry name" value="Bbox1"/>
    <property type="match status" value="1"/>
</dbReference>
<proteinExistence type="predicted"/>
<keyword evidence="5" id="KW-1185">Reference proteome</keyword>